<feature type="non-terminal residue" evidence="2">
    <location>
        <position position="1"/>
    </location>
</feature>
<dbReference type="InterPro" id="IPR016176">
    <property type="entry name" value="Cbl-dep_enz_cat"/>
</dbReference>
<dbReference type="GO" id="GO:0031419">
    <property type="term" value="F:cobalamin binding"/>
    <property type="evidence" value="ECO:0007669"/>
    <property type="project" value="InterPro"/>
</dbReference>
<dbReference type="Gene3D" id="3.20.20.240">
    <property type="entry name" value="Methylmalonyl-CoA mutase"/>
    <property type="match status" value="1"/>
</dbReference>
<comment type="caution">
    <text evidence="2">The sequence shown here is derived from an EMBL/GenBank/DDBJ whole genome shotgun (WGS) entry which is preliminary data.</text>
</comment>
<feature type="domain" description="Methylmalonyl-CoA mutase alpha/beta chain catalytic" evidence="1">
    <location>
        <begin position="2"/>
        <end position="256"/>
    </location>
</feature>
<dbReference type="InterPro" id="IPR006099">
    <property type="entry name" value="MeMalonylCoA_mutase_a/b_cat"/>
</dbReference>
<protein>
    <recommendedName>
        <fullName evidence="1">Methylmalonyl-CoA mutase alpha/beta chain catalytic domain-containing protein</fullName>
    </recommendedName>
</protein>
<dbReference type="PANTHER" id="PTHR48101">
    <property type="entry name" value="METHYLMALONYL-COA MUTASE, MITOCHONDRIAL-RELATED"/>
    <property type="match status" value="1"/>
</dbReference>
<name>X1FCI0_9ZZZZ</name>
<evidence type="ECO:0000259" key="1">
    <source>
        <dbReference type="Pfam" id="PF01642"/>
    </source>
</evidence>
<dbReference type="Pfam" id="PF01642">
    <property type="entry name" value="MM_CoA_mutase"/>
    <property type="match status" value="1"/>
</dbReference>
<sequence>SRGTHIFPLKHAMRLIRDTIVFGADEMPGLRPVSINGHHPREAGASREQVLGFHLAFGIAYVQLGIGAGLDIDKFSARITFNDSSGSLEMFKEIAYLRAARRMWAKIMKERFGAKDPRSMIYRDVGGCMMGHDNCTVSRPLNNLVRSVIGGVAEALSGYIPTCYPPFDEALGLGHSMEAIQLEQDAARIIMFEAGLCDVVDPLAGSYYVEYLTDELEKAGWEIIKKIDQMGGMVAAIESGWLDREIAKSAYDIPLALSDSTSALMSSTS</sequence>
<dbReference type="EMBL" id="BARU01009873">
    <property type="protein sequence ID" value="GAH42672.1"/>
    <property type="molecule type" value="Genomic_DNA"/>
</dbReference>
<organism evidence="2">
    <name type="scientific">marine sediment metagenome</name>
    <dbReference type="NCBI Taxonomy" id="412755"/>
    <lineage>
        <taxon>unclassified sequences</taxon>
        <taxon>metagenomes</taxon>
        <taxon>ecological metagenomes</taxon>
    </lineage>
</organism>
<dbReference type="SUPFAM" id="SSF51703">
    <property type="entry name" value="Cobalamin (vitamin B12)-dependent enzymes"/>
    <property type="match status" value="1"/>
</dbReference>
<dbReference type="PANTHER" id="PTHR48101:SF1">
    <property type="entry name" value="METHYLMALONYL-COA MUTASE, LARGE SUBUNIT"/>
    <property type="match status" value="1"/>
</dbReference>
<dbReference type="AlphaFoldDB" id="X1FCI0"/>
<accession>X1FCI0</accession>
<proteinExistence type="predicted"/>
<evidence type="ECO:0000313" key="2">
    <source>
        <dbReference type="EMBL" id="GAH42672.1"/>
    </source>
</evidence>
<gene>
    <name evidence="2" type="ORF">S03H2_18973</name>
</gene>
<reference evidence="2" key="1">
    <citation type="journal article" date="2014" name="Front. Microbiol.">
        <title>High frequency of phylogenetically diverse reductive dehalogenase-homologous genes in deep subseafloor sedimentary metagenomes.</title>
        <authorList>
            <person name="Kawai M."/>
            <person name="Futagami T."/>
            <person name="Toyoda A."/>
            <person name="Takaki Y."/>
            <person name="Nishi S."/>
            <person name="Hori S."/>
            <person name="Arai W."/>
            <person name="Tsubouchi T."/>
            <person name="Morono Y."/>
            <person name="Uchiyama I."/>
            <person name="Ito T."/>
            <person name="Fujiyama A."/>
            <person name="Inagaki F."/>
            <person name="Takami H."/>
        </authorList>
    </citation>
    <scope>NUCLEOTIDE SEQUENCE</scope>
    <source>
        <strain evidence="2">Expedition CK06-06</strain>
    </source>
</reference>
<dbReference type="GO" id="GO:0016866">
    <property type="term" value="F:intramolecular transferase activity"/>
    <property type="evidence" value="ECO:0007669"/>
    <property type="project" value="InterPro"/>
</dbReference>